<name>A0A375ABJ1_9GAMM</name>
<reference evidence="1 2" key="1">
    <citation type="submission" date="2016-09" db="EMBL/GenBank/DDBJ databases">
        <authorList>
            <person name="Reverchon S."/>
            <person name="Nasser W."/>
            <person name="Leonard S."/>
            <person name="Brochier C."/>
            <person name="Duprey A."/>
        </authorList>
    </citation>
    <scope>NUCLEOTIDE SEQUENCE [LARGE SCALE GENOMIC DNA]</scope>
    <source>
        <strain evidence="1 2">174/2</strain>
    </source>
</reference>
<organism evidence="1 2">
    <name type="scientific">Dickeya aquatica</name>
    <dbReference type="NCBI Taxonomy" id="1401087"/>
    <lineage>
        <taxon>Bacteria</taxon>
        <taxon>Pseudomonadati</taxon>
        <taxon>Pseudomonadota</taxon>
        <taxon>Gammaproteobacteria</taxon>
        <taxon>Enterobacterales</taxon>
        <taxon>Pectobacteriaceae</taxon>
        <taxon>Dickeya</taxon>
    </lineage>
</organism>
<dbReference type="EMBL" id="LT615367">
    <property type="protein sequence ID" value="SLM63478.1"/>
    <property type="molecule type" value="Genomic_DNA"/>
</dbReference>
<proteinExistence type="predicted"/>
<sequence length="147" mass="16744">MFSTKTTSLSSTFVSPYYFSYTTAHVLQKNTNWVENVYLSGNPARWDEIRGTYRAALPKITLTYRVEPSSNGYRITYNGAVNYLLRAQHGVENGKDMVEGESVRQFLIPQRSVEVTPGKKTLLTLTDDIKVEASLEQKVEMHSIEDR</sequence>
<protein>
    <submittedName>
        <fullName evidence="1">Uncharacterized protein</fullName>
    </submittedName>
</protein>
<evidence type="ECO:0000313" key="1">
    <source>
        <dbReference type="EMBL" id="SLM63478.1"/>
    </source>
</evidence>
<gene>
    <name evidence="1" type="ORF">DAQ1742_02605</name>
</gene>
<evidence type="ECO:0000313" key="2">
    <source>
        <dbReference type="Proteomes" id="UP000294820"/>
    </source>
</evidence>
<dbReference type="KEGG" id="daq:DAQ1742_02605"/>
<accession>A0A375ABJ1</accession>
<dbReference type="Proteomes" id="UP000294820">
    <property type="component" value="Chromosome 1"/>
</dbReference>
<dbReference type="AlphaFoldDB" id="A0A375ABJ1"/>
<keyword evidence="2" id="KW-1185">Reference proteome</keyword>